<evidence type="ECO:0000313" key="2">
    <source>
        <dbReference type="Proteomes" id="UP000675881"/>
    </source>
</evidence>
<gene>
    <name evidence="1" type="ORF">LSAA_11145</name>
</gene>
<sequence>MSKLSMKPTQGTSETHPTPRDIFREIASDFLKGTLSAASSATSPPSGIAHKLSLPHFPQYNEIVESAVRSIKVLLLKTGNIEFETFKEGLLELRNTPLRYGSLSIVFGRPMQSRLPAHNLSLAEDWHERLNEHDRHIAKQHEYARNHFDTTANQLNPILTGSKVWIQDPTSKI</sequence>
<dbReference type="Proteomes" id="UP000675881">
    <property type="component" value="Chromosome 6"/>
</dbReference>
<dbReference type="EMBL" id="HG994585">
    <property type="protein sequence ID" value="CAF2971148.1"/>
    <property type="molecule type" value="Genomic_DNA"/>
</dbReference>
<accession>A0A7R8CYR7</accession>
<protein>
    <submittedName>
        <fullName evidence="1">(salmon louse) hypothetical protein</fullName>
    </submittedName>
</protein>
<proteinExistence type="predicted"/>
<keyword evidence="2" id="KW-1185">Reference proteome</keyword>
<organism evidence="1 2">
    <name type="scientific">Lepeophtheirus salmonis</name>
    <name type="common">Salmon louse</name>
    <name type="synonym">Caligus salmonis</name>
    <dbReference type="NCBI Taxonomy" id="72036"/>
    <lineage>
        <taxon>Eukaryota</taxon>
        <taxon>Metazoa</taxon>
        <taxon>Ecdysozoa</taxon>
        <taxon>Arthropoda</taxon>
        <taxon>Crustacea</taxon>
        <taxon>Multicrustacea</taxon>
        <taxon>Hexanauplia</taxon>
        <taxon>Copepoda</taxon>
        <taxon>Siphonostomatoida</taxon>
        <taxon>Caligidae</taxon>
        <taxon>Lepeophtheirus</taxon>
    </lineage>
</organism>
<dbReference type="AlphaFoldDB" id="A0A7R8CYR7"/>
<name>A0A7R8CYR7_LEPSM</name>
<evidence type="ECO:0000313" key="1">
    <source>
        <dbReference type="EMBL" id="CAF2971148.1"/>
    </source>
</evidence>
<reference evidence="1" key="1">
    <citation type="submission" date="2021-02" db="EMBL/GenBank/DDBJ databases">
        <authorList>
            <person name="Bekaert M."/>
        </authorList>
    </citation>
    <scope>NUCLEOTIDE SEQUENCE</scope>
    <source>
        <strain evidence="1">IoA-00</strain>
    </source>
</reference>